<protein>
    <submittedName>
        <fullName evidence="1">Uncharacterized protein</fullName>
    </submittedName>
</protein>
<organism evidence="1 2">
    <name type="scientific">Solanum tuberosum</name>
    <name type="common">Potato</name>
    <dbReference type="NCBI Taxonomy" id="4113"/>
    <lineage>
        <taxon>Eukaryota</taxon>
        <taxon>Viridiplantae</taxon>
        <taxon>Streptophyta</taxon>
        <taxon>Embryophyta</taxon>
        <taxon>Tracheophyta</taxon>
        <taxon>Spermatophyta</taxon>
        <taxon>Magnoliopsida</taxon>
        <taxon>eudicotyledons</taxon>
        <taxon>Gunneridae</taxon>
        <taxon>Pentapetalae</taxon>
        <taxon>asterids</taxon>
        <taxon>lamiids</taxon>
        <taxon>Solanales</taxon>
        <taxon>Solanaceae</taxon>
        <taxon>Solanoideae</taxon>
        <taxon>Solaneae</taxon>
        <taxon>Solanum</taxon>
    </lineage>
</organism>
<evidence type="ECO:0000313" key="1">
    <source>
        <dbReference type="EMBL" id="KAH0740899.1"/>
    </source>
</evidence>
<evidence type="ECO:0000313" key="2">
    <source>
        <dbReference type="Proteomes" id="UP000826656"/>
    </source>
</evidence>
<reference evidence="1 2" key="1">
    <citation type="journal article" date="2021" name="bioRxiv">
        <title>Chromosome-scale and haplotype-resolved genome assembly of a tetraploid potato cultivar.</title>
        <authorList>
            <person name="Sun H."/>
            <person name="Jiao W.-B."/>
            <person name="Krause K."/>
            <person name="Campoy J.A."/>
            <person name="Goel M."/>
            <person name="Folz-Donahue K."/>
            <person name="Kukat C."/>
            <person name="Huettel B."/>
            <person name="Schneeberger K."/>
        </authorList>
    </citation>
    <scope>NUCLEOTIDE SEQUENCE [LARGE SCALE GENOMIC DNA]</scope>
    <source>
        <strain evidence="1">SolTubOtavaFocal</strain>
        <tissue evidence="1">Leaves</tissue>
    </source>
</reference>
<dbReference type="Proteomes" id="UP000826656">
    <property type="component" value="Unassembled WGS sequence"/>
</dbReference>
<name>A0ABQ7U3Q7_SOLTU</name>
<proteinExistence type="predicted"/>
<keyword evidence="2" id="KW-1185">Reference proteome</keyword>
<comment type="caution">
    <text evidence="1">The sequence shown here is derived from an EMBL/GenBank/DDBJ whole genome shotgun (WGS) entry which is preliminary data.</text>
</comment>
<sequence length="112" mass="12342">MGVYIVQEVSQEVQAKQAAPMSAMLAVCVEEGVEFQICLTRTWGAPKGLSLSARAACGESILIYAYQIWGQTKKSESYNPFYEYENGLKLHGGVKEVKTSKYNQTTPNLEVG</sequence>
<gene>
    <name evidence="1" type="ORF">KY290_033942</name>
</gene>
<dbReference type="EMBL" id="JAIVGD010000026">
    <property type="protein sequence ID" value="KAH0740899.1"/>
    <property type="molecule type" value="Genomic_DNA"/>
</dbReference>
<accession>A0ABQ7U3Q7</accession>